<protein>
    <submittedName>
        <fullName evidence="1">Uncharacterized protein</fullName>
    </submittedName>
</protein>
<name>A0AAD5U8N1_9FUNG</name>
<dbReference type="Proteomes" id="UP001210925">
    <property type="component" value="Unassembled WGS sequence"/>
</dbReference>
<keyword evidence="2" id="KW-1185">Reference proteome</keyword>
<proteinExistence type="predicted"/>
<sequence>MSYRISLATQFTGNFKHLKRHIKEVLKRKGVGHILQTTQVNDSQKQTSLFMEGDSNALYTVQTELVSHLQSIFPGIVIQDWQEMASDSPLFGSHIAPTLGSISRDSSGFVEELTEQPTFEISQKPELKWKDYFNSGFIQVVTAIQNGRQVAYEIQSSVESIKEKFVHMTYKRTTVYINIGACITWTQLKQVIEECDDLQIQNPIKKIYSLADGDKSYIQEWFGFKADGHYYVETEDDLDKKYTTMEEFFDKLKTDQDMSDSQVAIAKEKFGEQGITFKQIMATGELALNEAKLKEIGISQLGLRTAILSVIKSNQ</sequence>
<accession>A0AAD5U8N1</accession>
<dbReference type="AlphaFoldDB" id="A0AAD5U8N1"/>
<organism evidence="1 2">
    <name type="scientific">Boothiomyces macroporosus</name>
    <dbReference type="NCBI Taxonomy" id="261099"/>
    <lineage>
        <taxon>Eukaryota</taxon>
        <taxon>Fungi</taxon>
        <taxon>Fungi incertae sedis</taxon>
        <taxon>Chytridiomycota</taxon>
        <taxon>Chytridiomycota incertae sedis</taxon>
        <taxon>Chytridiomycetes</taxon>
        <taxon>Rhizophydiales</taxon>
        <taxon>Terramycetaceae</taxon>
        <taxon>Boothiomyces</taxon>
    </lineage>
</organism>
<dbReference type="InterPro" id="IPR013761">
    <property type="entry name" value="SAM/pointed_sf"/>
</dbReference>
<dbReference type="EMBL" id="JADGKB010000291">
    <property type="protein sequence ID" value="KAJ3250211.1"/>
    <property type="molecule type" value="Genomic_DNA"/>
</dbReference>
<gene>
    <name evidence="1" type="ORF">HK103_003784</name>
</gene>
<evidence type="ECO:0000313" key="1">
    <source>
        <dbReference type="EMBL" id="KAJ3250211.1"/>
    </source>
</evidence>
<comment type="caution">
    <text evidence="1">The sequence shown here is derived from an EMBL/GenBank/DDBJ whole genome shotgun (WGS) entry which is preliminary data.</text>
</comment>
<reference evidence="1" key="1">
    <citation type="submission" date="2020-05" db="EMBL/GenBank/DDBJ databases">
        <title>Phylogenomic resolution of chytrid fungi.</title>
        <authorList>
            <person name="Stajich J.E."/>
            <person name="Amses K."/>
            <person name="Simmons R."/>
            <person name="Seto K."/>
            <person name="Myers J."/>
            <person name="Bonds A."/>
            <person name="Quandt C.A."/>
            <person name="Barry K."/>
            <person name="Liu P."/>
            <person name="Grigoriev I."/>
            <person name="Longcore J.E."/>
            <person name="James T.Y."/>
        </authorList>
    </citation>
    <scope>NUCLEOTIDE SEQUENCE</scope>
    <source>
        <strain evidence="1">PLAUS21</strain>
    </source>
</reference>
<dbReference type="Gene3D" id="1.10.150.50">
    <property type="entry name" value="Transcription Factor, Ets-1"/>
    <property type="match status" value="1"/>
</dbReference>
<evidence type="ECO:0000313" key="2">
    <source>
        <dbReference type="Proteomes" id="UP001210925"/>
    </source>
</evidence>